<protein>
    <submittedName>
        <fullName evidence="1">Uncharacterized protein</fullName>
    </submittedName>
</protein>
<sequence>MEFIFGIIIAFVVLCNLKHIIGKKLFYRMKYGAISSATARHCSIEMNMLAIQFEDKGDQFMAERAKYRAKELAEYAQILVFGKVL</sequence>
<gene>
    <name evidence="1" type="ORF">Axy10_006</name>
</gene>
<proteinExistence type="predicted"/>
<accession>A0A514CU32</accession>
<evidence type="ECO:0000313" key="1">
    <source>
        <dbReference type="EMBL" id="QDH83979.1"/>
    </source>
</evidence>
<dbReference type="EMBL" id="MK962629">
    <property type="protein sequence ID" value="QDH83979.1"/>
    <property type="molecule type" value="Genomic_DNA"/>
</dbReference>
<reference evidence="1 2" key="1">
    <citation type="submission" date="2019-05" db="EMBL/GenBank/DDBJ databases">
        <title>Complete genome sequence of sixteen phages from Abidjan, cote d'Ivoire, isolated on a single strain of Achromobacter xylosoxidans.</title>
        <authorList>
            <person name="Essoh C."/>
            <person name="Vernadet J.-P."/>
            <person name="Vergnaud G."/>
            <person name="Pourcel C."/>
        </authorList>
    </citation>
    <scope>NUCLEOTIDE SEQUENCE [LARGE SCALE GENOMIC DNA]</scope>
</reference>
<dbReference type="Proteomes" id="UP000320802">
    <property type="component" value="Segment"/>
</dbReference>
<name>A0A514CU32_9CAUD</name>
<keyword evidence="2" id="KW-1185">Reference proteome</keyword>
<evidence type="ECO:0000313" key="2">
    <source>
        <dbReference type="Proteomes" id="UP000320802"/>
    </source>
</evidence>
<organism evidence="1 2">
    <name type="scientific">Achromobacter phage vB_AxyP_19-32_Axy10</name>
    <dbReference type="NCBI Taxonomy" id="2591041"/>
    <lineage>
        <taxon>Viruses</taxon>
        <taxon>Duplodnaviria</taxon>
        <taxon>Heunggongvirae</taxon>
        <taxon>Uroviricota</taxon>
        <taxon>Caudoviricetes</taxon>
        <taxon>Schitoviridae</taxon>
        <taxon>Rothmandenesvirinae</taxon>
        <taxon>Pourcelvirus</taxon>
        <taxon>Pourcelvirus Axy10</taxon>
    </lineage>
</organism>